<name>A0A9D1G9K9_9FIRM</name>
<sequence length="153" mass="17329">MNRAMLVVGIILLAIITFGVVNIMQNYQTGNELDYYLLRETTEAAMTDAVDVGYFRLSGQVRMDKEKFVESFVRRFSQNVSNSRTYDIGFYDINETPPKVSILVKSETAASVNDASLGITNKIDAILETNYYSNEYVTKMTRAGELDYSDVDR</sequence>
<evidence type="ECO:0000313" key="2">
    <source>
        <dbReference type="Proteomes" id="UP000886833"/>
    </source>
</evidence>
<dbReference type="Proteomes" id="UP000886833">
    <property type="component" value="Unassembled WGS sequence"/>
</dbReference>
<reference evidence="1" key="2">
    <citation type="journal article" date="2021" name="PeerJ">
        <title>Extensive microbial diversity within the chicken gut microbiome revealed by metagenomics and culture.</title>
        <authorList>
            <person name="Gilroy R."/>
            <person name="Ravi A."/>
            <person name="Getino M."/>
            <person name="Pursley I."/>
            <person name="Horton D.L."/>
            <person name="Alikhan N.F."/>
            <person name="Baker D."/>
            <person name="Gharbi K."/>
            <person name="Hall N."/>
            <person name="Watson M."/>
            <person name="Adriaenssens E.M."/>
            <person name="Foster-Nyarko E."/>
            <person name="Jarju S."/>
            <person name="Secka A."/>
            <person name="Antonio M."/>
            <person name="Oren A."/>
            <person name="Chaudhuri R.R."/>
            <person name="La Ragione R."/>
            <person name="Hildebrand F."/>
            <person name="Pallen M.J."/>
        </authorList>
    </citation>
    <scope>NUCLEOTIDE SEQUENCE</scope>
    <source>
        <strain evidence="1">CHK195-26880</strain>
    </source>
</reference>
<organism evidence="1 2">
    <name type="scientific">Candidatus Onthousia faecipullorum</name>
    <dbReference type="NCBI Taxonomy" id="2840887"/>
    <lineage>
        <taxon>Bacteria</taxon>
        <taxon>Bacillati</taxon>
        <taxon>Bacillota</taxon>
        <taxon>Bacilli</taxon>
        <taxon>Candidatus Onthousia</taxon>
    </lineage>
</organism>
<dbReference type="Pfam" id="PF17424">
    <property type="entry name" value="DUF5411"/>
    <property type="match status" value="1"/>
</dbReference>
<protein>
    <submittedName>
        <fullName evidence="1">Uncharacterized protein</fullName>
    </submittedName>
</protein>
<dbReference type="AlphaFoldDB" id="A0A9D1G9K9"/>
<comment type="caution">
    <text evidence="1">The sequence shown here is derived from an EMBL/GenBank/DDBJ whole genome shotgun (WGS) entry which is preliminary data.</text>
</comment>
<accession>A0A9D1G9K9</accession>
<gene>
    <name evidence="1" type="ORF">IAB59_01290</name>
</gene>
<dbReference type="InterPro" id="IPR035389">
    <property type="entry name" value="DUF5411"/>
</dbReference>
<dbReference type="EMBL" id="DVKQ01000011">
    <property type="protein sequence ID" value="HIT37097.1"/>
    <property type="molecule type" value="Genomic_DNA"/>
</dbReference>
<reference evidence="1" key="1">
    <citation type="submission" date="2020-10" db="EMBL/GenBank/DDBJ databases">
        <authorList>
            <person name="Gilroy R."/>
        </authorList>
    </citation>
    <scope>NUCLEOTIDE SEQUENCE</scope>
    <source>
        <strain evidence="1">CHK195-26880</strain>
    </source>
</reference>
<evidence type="ECO:0000313" key="1">
    <source>
        <dbReference type="EMBL" id="HIT37097.1"/>
    </source>
</evidence>
<proteinExistence type="predicted"/>